<feature type="domain" description="Aminotransferase class I/classII large" evidence="12">
    <location>
        <begin position="39"/>
        <end position="402"/>
    </location>
</feature>
<dbReference type="SUPFAM" id="SSF53383">
    <property type="entry name" value="PLP-dependent transferases"/>
    <property type="match status" value="1"/>
</dbReference>
<dbReference type="EMBL" id="LSBJ02000010">
    <property type="protein sequence ID" value="OAQ58636.1"/>
    <property type="molecule type" value="Genomic_DNA"/>
</dbReference>
<dbReference type="NCBIfam" id="TIGR01141">
    <property type="entry name" value="hisC"/>
    <property type="match status" value="1"/>
</dbReference>
<comment type="caution">
    <text evidence="13">The sequence shown here is derived from an EMBL/GenBank/DDBJ whole genome shotgun (WGS) entry which is preliminary data.</text>
</comment>
<evidence type="ECO:0000313" key="14">
    <source>
        <dbReference type="Proteomes" id="UP000078397"/>
    </source>
</evidence>
<organism evidence="13 14">
    <name type="scientific">Pochonia chlamydosporia 170</name>
    <dbReference type="NCBI Taxonomy" id="1380566"/>
    <lineage>
        <taxon>Eukaryota</taxon>
        <taxon>Fungi</taxon>
        <taxon>Dikarya</taxon>
        <taxon>Ascomycota</taxon>
        <taxon>Pezizomycotina</taxon>
        <taxon>Sordariomycetes</taxon>
        <taxon>Hypocreomycetidae</taxon>
        <taxon>Hypocreales</taxon>
        <taxon>Clavicipitaceae</taxon>
        <taxon>Pochonia</taxon>
    </lineage>
</organism>
<evidence type="ECO:0000256" key="3">
    <source>
        <dbReference type="ARBA" id="ARBA00007441"/>
    </source>
</evidence>
<dbReference type="OrthoDB" id="2015537at2759"/>
<evidence type="ECO:0000256" key="8">
    <source>
        <dbReference type="ARBA" id="ARBA00022898"/>
    </source>
</evidence>
<dbReference type="InterPro" id="IPR004839">
    <property type="entry name" value="Aminotransferase_I/II_large"/>
</dbReference>
<evidence type="ECO:0000313" key="13">
    <source>
        <dbReference type="EMBL" id="OAQ58636.1"/>
    </source>
</evidence>
<evidence type="ECO:0000256" key="10">
    <source>
        <dbReference type="ARBA" id="ARBA00030262"/>
    </source>
</evidence>
<keyword evidence="6" id="KW-0028">Amino-acid biosynthesis</keyword>
<dbReference type="InterPro" id="IPR004838">
    <property type="entry name" value="NHTrfase_class1_PyrdxlP-BS"/>
</dbReference>
<gene>
    <name evidence="13" type="ORF">VFPPC_10348</name>
</gene>
<accession>A0A179EZM2</accession>
<sequence>MVVIKKPQARPFDIGKCARPNILALKPYISDRCLPADIDIILLDANENAFGPCIPSAKRTPSPDAGVDIQSTLDPEALQLHRYPNEQSTALKQLLCDYRGGDTKALSVDNICLSVGSSESIDTLIRTFCTPGRDKILICPPTFVMYEVSANVNDVGVVRISLDTENGFTLQVSAINEALSQDPSIKIVFICTPGNPTGNLLDKSDILQILEHPTWNGVVVVDEAYIDFAPPGSSMVSDVNKWPNLVVTHSFSKTFGLAAIRLGITYSQPQISRLLNNLQIPYRISSPTVALAMAALSAEGIALMESSRARMAKQRKRMQLELPKIPGFGKVLGGFQANFLLVQFLSKPADEGGVPDNSVAAAIMSELAGESRILVRNLGAQPGCLGALRITVGTEREVDDLLLQLRRMLREIYAGRMREDLDT</sequence>
<keyword evidence="9" id="KW-0368">Histidine biosynthesis</keyword>
<evidence type="ECO:0000256" key="2">
    <source>
        <dbReference type="ARBA" id="ARBA00005011"/>
    </source>
</evidence>
<dbReference type="Gene3D" id="3.40.640.10">
    <property type="entry name" value="Type I PLP-dependent aspartate aminotransferase-like (Major domain)"/>
    <property type="match status" value="1"/>
</dbReference>
<dbReference type="EC" id="2.6.1.9" evidence="4"/>
<proteinExistence type="inferred from homology"/>
<dbReference type="InterPro" id="IPR005861">
    <property type="entry name" value="HisP_aminotrans"/>
</dbReference>
<dbReference type="InterPro" id="IPR015424">
    <property type="entry name" value="PyrdxlP-dep_Trfase"/>
</dbReference>
<dbReference type="Gene3D" id="3.90.1150.10">
    <property type="entry name" value="Aspartate Aminotransferase, domain 1"/>
    <property type="match status" value="1"/>
</dbReference>
<dbReference type="InterPro" id="IPR015421">
    <property type="entry name" value="PyrdxlP-dep_Trfase_major"/>
</dbReference>
<keyword evidence="14" id="KW-1185">Reference proteome</keyword>
<dbReference type="STRING" id="1380566.A0A179EZM2"/>
<dbReference type="KEGG" id="pchm:VFPPC_10348"/>
<evidence type="ECO:0000256" key="9">
    <source>
        <dbReference type="ARBA" id="ARBA00023102"/>
    </source>
</evidence>
<keyword evidence="7" id="KW-0808">Transferase</keyword>
<evidence type="ECO:0000256" key="5">
    <source>
        <dbReference type="ARBA" id="ARBA00022576"/>
    </source>
</evidence>
<comment type="similarity">
    <text evidence="3">Belongs to the class-I pyridoxal-phosphate-dependent aminotransferase family.</text>
</comment>
<comment type="catalytic activity">
    <reaction evidence="11">
        <text>L-histidinol phosphate + 2-oxoglutarate = 3-(imidazol-4-yl)-2-oxopropyl phosphate + L-glutamate</text>
        <dbReference type="Rhea" id="RHEA:23744"/>
        <dbReference type="ChEBI" id="CHEBI:16810"/>
        <dbReference type="ChEBI" id="CHEBI:29985"/>
        <dbReference type="ChEBI" id="CHEBI:57766"/>
        <dbReference type="ChEBI" id="CHEBI:57980"/>
        <dbReference type="EC" id="2.6.1.9"/>
    </reaction>
</comment>
<dbReference type="Proteomes" id="UP000078397">
    <property type="component" value="Unassembled WGS sequence"/>
</dbReference>
<evidence type="ECO:0000256" key="7">
    <source>
        <dbReference type="ARBA" id="ARBA00022679"/>
    </source>
</evidence>
<reference evidence="13 14" key="1">
    <citation type="journal article" date="2016" name="PLoS Pathog.">
        <title>Biosynthesis of antibiotic leucinostatins in bio-control fungus Purpureocillium lilacinum and their inhibition on phytophthora revealed by genome mining.</title>
        <authorList>
            <person name="Wang G."/>
            <person name="Liu Z."/>
            <person name="Lin R."/>
            <person name="Li E."/>
            <person name="Mao Z."/>
            <person name="Ling J."/>
            <person name="Yang Y."/>
            <person name="Yin W.B."/>
            <person name="Xie B."/>
        </authorList>
    </citation>
    <scope>NUCLEOTIDE SEQUENCE [LARGE SCALE GENOMIC DNA]</scope>
    <source>
        <strain evidence="13">170</strain>
    </source>
</reference>
<evidence type="ECO:0000256" key="4">
    <source>
        <dbReference type="ARBA" id="ARBA00012748"/>
    </source>
</evidence>
<dbReference type="PANTHER" id="PTHR42885">
    <property type="entry name" value="HISTIDINOL-PHOSPHATE AMINOTRANSFERASE-RELATED"/>
    <property type="match status" value="1"/>
</dbReference>
<keyword evidence="5 13" id="KW-0032">Aminotransferase</keyword>
<dbReference type="GeneID" id="28852729"/>
<dbReference type="RefSeq" id="XP_018136763.1">
    <property type="nucleotide sequence ID" value="XM_018288735.1"/>
</dbReference>
<dbReference type="InterPro" id="IPR015422">
    <property type="entry name" value="PyrdxlP-dep_Trfase_small"/>
</dbReference>
<dbReference type="GO" id="GO:0000105">
    <property type="term" value="P:L-histidine biosynthetic process"/>
    <property type="evidence" value="ECO:0007669"/>
    <property type="project" value="UniProtKB-KW"/>
</dbReference>
<dbReference type="CDD" id="cd00609">
    <property type="entry name" value="AAT_like"/>
    <property type="match status" value="1"/>
</dbReference>
<comment type="cofactor">
    <cofactor evidence="1">
        <name>pyridoxal 5'-phosphate</name>
        <dbReference type="ChEBI" id="CHEBI:597326"/>
    </cofactor>
</comment>
<comment type="pathway">
    <text evidence="2">Amino-acid biosynthesis; L-histidine biosynthesis; L-histidine from 5-phospho-alpha-D-ribose 1-diphosphate: step 7/9.</text>
</comment>
<dbReference type="GO" id="GO:0004400">
    <property type="term" value="F:histidinol-phosphate transaminase activity"/>
    <property type="evidence" value="ECO:0007669"/>
    <property type="project" value="UniProtKB-EC"/>
</dbReference>
<evidence type="ECO:0000256" key="11">
    <source>
        <dbReference type="ARBA" id="ARBA00047481"/>
    </source>
</evidence>
<name>A0A179EZM2_METCM</name>
<evidence type="ECO:0000259" key="12">
    <source>
        <dbReference type="Pfam" id="PF00155"/>
    </source>
</evidence>
<evidence type="ECO:0000256" key="1">
    <source>
        <dbReference type="ARBA" id="ARBA00001933"/>
    </source>
</evidence>
<protein>
    <recommendedName>
        <fullName evidence="4">histidinol-phosphate transaminase</fullName>
        <ecNumber evidence="4">2.6.1.9</ecNumber>
    </recommendedName>
    <alternativeName>
        <fullName evidence="10">Imidazole acetol-phosphate transaminase</fullName>
    </alternativeName>
</protein>
<dbReference type="PANTHER" id="PTHR42885:SF2">
    <property type="entry name" value="HISTIDINOL-PHOSPHATE AMINOTRANSFERASE"/>
    <property type="match status" value="1"/>
</dbReference>
<keyword evidence="8" id="KW-0663">Pyridoxal phosphate</keyword>
<dbReference type="Pfam" id="PF00155">
    <property type="entry name" value="Aminotran_1_2"/>
    <property type="match status" value="1"/>
</dbReference>
<evidence type="ECO:0000256" key="6">
    <source>
        <dbReference type="ARBA" id="ARBA00022605"/>
    </source>
</evidence>
<dbReference type="AlphaFoldDB" id="A0A179EZM2"/>
<dbReference type="PROSITE" id="PS00105">
    <property type="entry name" value="AA_TRANSFER_CLASS_1"/>
    <property type="match status" value="1"/>
</dbReference>
<dbReference type="GO" id="GO:0030170">
    <property type="term" value="F:pyridoxal phosphate binding"/>
    <property type="evidence" value="ECO:0007669"/>
    <property type="project" value="InterPro"/>
</dbReference>